<dbReference type="Proteomes" id="UP001652741">
    <property type="component" value="Chromosome ssa10"/>
</dbReference>
<feature type="region of interest" description="Disordered" evidence="1">
    <location>
        <begin position="167"/>
        <end position="228"/>
    </location>
</feature>
<keyword evidence="2" id="KW-1185">Reference proteome</keyword>
<dbReference type="CTD" id="339512"/>
<evidence type="ECO:0000313" key="2">
    <source>
        <dbReference type="Proteomes" id="UP001652741"/>
    </source>
</evidence>
<dbReference type="RefSeq" id="XP_014072390.2">
    <property type="nucleotide sequence ID" value="XM_014216915.2"/>
</dbReference>
<feature type="region of interest" description="Disordered" evidence="1">
    <location>
        <begin position="1"/>
        <end position="27"/>
    </location>
</feature>
<dbReference type="Pfam" id="PF15768">
    <property type="entry name" value="CC190"/>
    <property type="match status" value="1"/>
</dbReference>
<proteinExistence type="predicted"/>
<name>A0A1S3T724_SALSA</name>
<dbReference type="PANTHER" id="PTHR36871:SF1">
    <property type="entry name" value="COILED-COIL DOMAIN-CONTAINING PROTEIN 190"/>
    <property type="match status" value="1"/>
</dbReference>
<gene>
    <name evidence="3" type="primary">ccdc190</name>
</gene>
<accession>A0A1S3T724</accession>
<sequence length="288" mass="32637">MRCERAMRRGGGGGRGLCQGSEAQRREEHRAQARLQGGLQRLEQATSYHLNTLTTEQRRLHRDLLNIRTGNPWRRSLHPMVSRPVNPDPSHLFMPCRTTLPTIPRATRDPKKHRSVKAVCGGVSGLAALQARVHDFLCSSADPQRHGAESSVAPLCLPDLKLQPAAELTSTGLREKGEAEGREGRAEREREDVRGREWRATRKKEEENGRTERDREKEESYPLPPPPSDFLAADGRPRTLHLLPDFNQSLAEARKARYIRYRGRPPCERELSITEIFARGNTGSIHRF</sequence>
<dbReference type="PANTHER" id="PTHR36871">
    <property type="entry name" value="COILED-COIL DOMAIN-CONTAINING PROTEIN 190"/>
    <property type="match status" value="1"/>
</dbReference>
<dbReference type="KEGG" id="sasa:106614023"/>
<feature type="compositionally biased region" description="Basic and acidic residues" evidence="1">
    <location>
        <begin position="173"/>
        <end position="220"/>
    </location>
</feature>
<reference evidence="3" key="1">
    <citation type="submission" date="2025-08" db="UniProtKB">
        <authorList>
            <consortium name="RefSeq"/>
        </authorList>
    </citation>
    <scope>IDENTIFICATION</scope>
</reference>
<evidence type="ECO:0000313" key="3">
    <source>
        <dbReference type="RefSeq" id="XP_014072390.2"/>
    </source>
</evidence>
<dbReference type="InterPro" id="IPR031525">
    <property type="entry name" value="CC190"/>
</dbReference>
<evidence type="ECO:0000256" key="1">
    <source>
        <dbReference type="SAM" id="MobiDB-lite"/>
    </source>
</evidence>
<protein>
    <submittedName>
        <fullName evidence="3">Uncharacterized protein ccdc190</fullName>
    </submittedName>
</protein>
<organism evidence="2 3">
    <name type="scientific">Salmo salar</name>
    <name type="common">Atlantic salmon</name>
    <dbReference type="NCBI Taxonomy" id="8030"/>
    <lineage>
        <taxon>Eukaryota</taxon>
        <taxon>Metazoa</taxon>
        <taxon>Chordata</taxon>
        <taxon>Craniata</taxon>
        <taxon>Vertebrata</taxon>
        <taxon>Euteleostomi</taxon>
        <taxon>Actinopterygii</taxon>
        <taxon>Neopterygii</taxon>
        <taxon>Teleostei</taxon>
        <taxon>Protacanthopterygii</taxon>
        <taxon>Salmoniformes</taxon>
        <taxon>Salmonidae</taxon>
        <taxon>Salmoninae</taxon>
        <taxon>Salmo</taxon>
    </lineage>
</organism>
<dbReference type="AlphaFoldDB" id="A0A1S3T724"/>